<dbReference type="InterPro" id="IPR046461">
    <property type="entry name" value="TerL_ATPase"/>
</dbReference>
<comment type="caution">
    <text evidence="3">The sequence shown here is derived from an EMBL/GenBank/DDBJ whole genome shotgun (WGS) entry which is preliminary data.</text>
</comment>
<dbReference type="EMBL" id="ACVR01000029">
    <property type="protein sequence ID" value="EET82847.1"/>
    <property type="molecule type" value="Genomic_DNA"/>
</dbReference>
<feature type="domain" description="Terminase large subunit-like ATPase" evidence="1">
    <location>
        <begin position="48"/>
        <end position="188"/>
    </location>
</feature>
<evidence type="ECO:0000313" key="4">
    <source>
        <dbReference type="Proteomes" id="UP000018419"/>
    </source>
</evidence>
<dbReference type="PANTHER" id="PTHR41287:SF1">
    <property type="entry name" value="PROTEIN YMFN"/>
    <property type="match status" value="1"/>
</dbReference>
<evidence type="ECO:0000313" key="3">
    <source>
        <dbReference type="EMBL" id="EET82847.1"/>
    </source>
</evidence>
<dbReference type="Pfam" id="PF03354">
    <property type="entry name" value="TerL_ATPase"/>
    <property type="match status" value="1"/>
</dbReference>
<organism evidence="3 4">
    <name type="scientific">Acinetobacter radioresistens SK82</name>
    <dbReference type="NCBI Taxonomy" id="596318"/>
    <lineage>
        <taxon>Bacteria</taxon>
        <taxon>Pseudomonadati</taxon>
        <taxon>Pseudomonadota</taxon>
        <taxon>Gammaproteobacteria</taxon>
        <taxon>Moraxellales</taxon>
        <taxon>Moraxellaceae</taxon>
        <taxon>Acinetobacter</taxon>
    </lineage>
</organism>
<dbReference type="Proteomes" id="UP000018419">
    <property type="component" value="Unassembled WGS sequence"/>
</dbReference>
<dbReference type="RefSeq" id="WP_005405052.1">
    <property type="nucleotide sequence ID" value="NZ_ACVR01000029.1"/>
</dbReference>
<dbReference type="InterPro" id="IPR046462">
    <property type="entry name" value="TerL_nuclease"/>
</dbReference>
<name>A0ABM9YP88_ACIRA</name>
<protein>
    <submittedName>
        <fullName evidence="3">Phage terminase, large subunit</fullName>
    </submittedName>
</protein>
<accession>A0ABM9YP88</accession>
<dbReference type="InterPro" id="IPR005021">
    <property type="entry name" value="Terminase_largesu-like"/>
</dbReference>
<evidence type="ECO:0000259" key="2">
    <source>
        <dbReference type="Pfam" id="PF20441"/>
    </source>
</evidence>
<dbReference type="InterPro" id="IPR027417">
    <property type="entry name" value="P-loop_NTPase"/>
</dbReference>
<dbReference type="PANTHER" id="PTHR41287">
    <property type="match status" value="1"/>
</dbReference>
<feature type="domain" description="Terminase large subunit-like endonuclease" evidence="2">
    <location>
        <begin position="213"/>
        <end position="483"/>
    </location>
</feature>
<sequence length="506" mass="55612">MTRGERVIAFIERYCKAPEGAHVGQPIVLEDFQKKFILDVYDNPHGTHTAILSIARKNGKTALIAGILLAHLIGPEAQQNSQIVSGALSRDQAAIVFKLAVKMINLNEALQDLVHIIPSTKTLVGLAKNVEFRALSAEGKTTHGLSPILAILDETGQVKGPQDEFVDAVVTAQGAHEAPLLMVISTQAATDADLLSIWIDDALKGEDPKTVCHLYTTPMESDILDKESWKLSNPALGKFRSEPDMQKLAEKASRMPSAENTFRNLNLNQRVSTVSPFIAKQTWDTCLGELPPIYECDEVWAGLDLSARTDLTACVFLGKKDNKFYVYPYIWTPSIGLDDRSKRDRVPYDLFVKQGHMFTTPGATVDYGFVAQMIGEIASELKILHSIAFDRWRIDVFKKECDLIGLELPLVPFGQGFKDMSPALDTLEAELLNARIVHNDNPVLELAAANAVVVKDPAGGRKLDKSKATNRIDPIVALAMACGVSNFKDETVNYDIDGYLEDIVIA</sequence>
<reference evidence="3 4" key="1">
    <citation type="submission" date="2009-07" db="EMBL/GenBank/DDBJ databases">
        <authorList>
            <person name="Madupu R."/>
            <person name="Durkin A.S."/>
            <person name="Torralba M."/>
            <person name="Methe B."/>
            <person name="Sutton G.G."/>
            <person name="Strausberg R.L."/>
            <person name="Nelson K.E."/>
        </authorList>
    </citation>
    <scope>NUCLEOTIDE SEQUENCE [LARGE SCALE GENOMIC DNA]</scope>
    <source>
        <strain evidence="3 4">SK82</strain>
    </source>
</reference>
<gene>
    <name evidence="3" type="ORF">ACIRA0001_1641</name>
</gene>
<proteinExistence type="predicted"/>
<evidence type="ECO:0000259" key="1">
    <source>
        <dbReference type="Pfam" id="PF03354"/>
    </source>
</evidence>
<dbReference type="Gene3D" id="3.40.50.300">
    <property type="entry name" value="P-loop containing nucleotide triphosphate hydrolases"/>
    <property type="match status" value="1"/>
</dbReference>
<keyword evidence="4" id="KW-1185">Reference proteome</keyword>
<dbReference type="Pfam" id="PF20441">
    <property type="entry name" value="TerL_nuclease"/>
    <property type="match status" value="1"/>
</dbReference>